<keyword evidence="1" id="KW-1133">Transmembrane helix</keyword>
<proteinExistence type="predicted"/>
<gene>
    <name evidence="2" type="ORF">S01H4_25791</name>
</gene>
<feature type="transmembrane region" description="Helical" evidence="1">
    <location>
        <begin position="6"/>
        <end position="28"/>
    </location>
</feature>
<organism evidence="2">
    <name type="scientific">marine sediment metagenome</name>
    <dbReference type="NCBI Taxonomy" id="412755"/>
    <lineage>
        <taxon>unclassified sequences</taxon>
        <taxon>metagenomes</taxon>
        <taxon>ecological metagenomes</taxon>
    </lineage>
</organism>
<evidence type="ECO:0000256" key="1">
    <source>
        <dbReference type="SAM" id="Phobius"/>
    </source>
</evidence>
<evidence type="ECO:0000313" key="2">
    <source>
        <dbReference type="EMBL" id="GAG79639.1"/>
    </source>
</evidence>
<accession>X1ACK7</accession>
<dbReference type="AlphaFoldDB" id="X1ACK7"/>
<comment type="caution">
    <text evidence="2">The sequence shown here is derived from an EMBL/GenBank/DDBJ whole genome shotgun (WGS) entry which is preliminary data.</text>
</comment>
<sequence length="38" mass="4137">GAAKGALVIGTILGFIALVWAFLLYRFVFSHRAGKEKD</sequence>
<reference evidence="2" key="1">
    <citation type="journal article" date="2014" name="Front. Microbiol.">
        <title>High frequency of phylogenetically diverse reductive dehalogenase-homologous genes in deep subseafloor sedimentary metagenomes.</title>
        <authorList>
            <person name="Kawai M."/>
            <person name="Futagami T."/>
            <person name="Toyoda A."/>
            <person name="Takaki Y."/>
            <person name="Nishi S."/>
            <person name="Hori S."/>
            <person name="Arai W."/>
            <person name="Tsubouchi T."/>
            <person name="Morono Y."/>
            <person name="Uchiyama I."/>
            <person name="Ito T."/>
            <person name="Fujiyama A."/>
            <person name="Inagaki F."/>
            <person name="Takami H."/>
        </authorList>
    </citation>
    <scope>NUCLEOTIDE SEQUENCE</scope>
    <source>
        <strain evidence="2">Expedition CK06-06</strain>
    </source>
</reference>
<name>X1ACK7_9ZZZZ</name>
<protein>
    <submittedName>
        <fullName evidence="2">Uncharacterized protein</fullName>
    </submittedName>
</protein>
<feature type="non-terminal residue" evidence="2">
    <location>
        <position position="1"/>
    </location>
</feature>
<dbReference type="EMBL" id="BART01012330">
    <property type="protein sequence ID" value="GAG79639.1"/>
    <property type="molecule type" value="Genomic_DNA"/>
</dbReference>
<keyword evidence="1" id="KW-0472">Membrane</keyword>
<keyword evidence="1" id="KW-0812">Transmembrane</keyword>